<dbReference type="InterPro" id="IPR020476">
    <property type="entry name" value="Nudix_hydrolase"/>
</dbReference>
<dbReference type="GO" id="GO:0016787">
    <property type="term" value="F:hydrolase activity"/>
    <property type="evidence" value="ECO:0007669"/>
    <property type="project" value="UniProtKB-KW"/>
</dbReference>
<gene>
    <name evidence="6" type="ORF">GCM10025883_42110</name>
</gene>
<reference evidence="7" key="1">
    <citation type="journal article" date="2019" name="Int. J. Syst. Evol. Microbiol.">
        <title>The Global Catalogue of Microorganisms (GCM) 10K type strain sequencing project: providing services to taxonomists for standard genome sequencing and annotation.</title>
        <authorList>
            <consortium name="The Broad Institute Genomics Platform"/>
            <consortium name="The Broad Institute Genome Sequencing Center for Infectious Disease"/>
            <person name="Wu L."/>
            <person name="Ma J."/>
        </authorList>
    </citation>
    <scope>NUCLEOTIDE SEQUENCE [LARGE SCALE GENOMIC DNA]</scope>
    <source>
        <strain evidence="7">NBRC 113072</strain>
    </source>
</reference>
<dbReference type="PANTHER" id="PTHR43046">
    <property type="entry name" value="GDP-MANNOSE MANNOSYL HYDROLASE"/>
    <property type="match status" value="1"/>
</dbReference>
<organism evidence="6 7">
    <name type="scientific">Mobilicoccus caccae</name>
    <dbReference type="NCBI Taxonomy" id="1859295"/>
    <lineage>
        <taxon>Bacteria</taxon>
        <taxon>Bacillati</taxon>
        <taxon>Actinomycetota</taxon>
        <taxon>Actinomycetes</taxon>
        <taxon>Micrococcales</taxon>
        <taxon>Dermatophilaceae</taxon>
        <taxon>Mobilicoccus</taxon>
    </lineage>
</organism>
<comment type="cofactor">
    <cofactor evidence="1">
        <name>Mg(2+)</name>
        <dbReference type="ChEBI" id="CHEBI:18420"/>
    </cofactor>
</comment>
<dbReference type="PANTHER" id="PTHR43046:SF14">
    <property type="entry name" value="MUTT_NUDIX FAMILY PROTEIN"/>
    <property type="match status" value="1"/>
</dbReference>
<dbReference type="InterPro" id="IPR015797">
    <property type="entry name" value="NUDIX_hydrolase-like_dom_sf"/>
</dbReference>
<dbReference type="RefSeq" id="WP_284305616.1">
    <property type="nucleotide sequence ID" value="NZ_BSUO01000001.1"/>
</dbReference>
<dbReference type="PRINTS" id="PR00502">
    <property type="entry name" value="NUDIXFAMILY"/>
</dbReference>
<dbReference type="InterPro" id="IPR000086">
    <property type="entry name" value="NUDIX_hydrolase_dom"/>
</dbReference>
<dbReference type="Gene3D" id="3.90.79.10">
    <property type="entry name" value="Nucleoside Triphosphate Pyrophosphohydrolase"/>
    <property type="match status" value="1"/>
</dbReference>
<protein>
    <submittedName>
        <fullName evidence="6">NUDIX hydrolase</fullName>
    </submittedName>
</protein>
<dbReference type="InterPro" id="IPR020084">
    <property type="entry name" value="NUDIX_hydrolase_CS"/>
</dbReference>
<dbReference type="Pfam" id="PF00293">
    <property type="entry name" value="NUDIX"/>
    <property type="match status" value="1"/>
</dbReference>
<evidence type="ECO:0000256" key="2">
    <source>
        <dbReference type="ARBA" id="ARBA00005582"/>
    </source>
</evidence>
<evidence type="ECO:0000256" key="4">
    <source>
        <dbReference type="RuleBase" id="RU003476"/>
    </source>
</evidence>
<evidence type="ECO:0000313" key="7">
    <source>
        <dbReference type="Proteomes" id="UP001157126"/>
    </source>
</evidence>
<dbReference type="PROSITE" id="PS00893">
    <property type="entry name" value="NUDIX_BOX"/>
    <property type="match status" value="1"/>
</dbReference>
<dbReference type="Proteomes" id="UP001157126">
    <property type="component" value="Unassembled WGS sequence"/>
</dbReference>
<name>A0ABQ6IYL2_9MICO</name>
<proteinExistence type="inferred from homology"/>
<comment type="similarity">
    <text evidence="2 4">Belongs to the Nudix hydrolase family.</text>
</comment>
<evidence type="ECO:0000259" key="5">
    <source>
        <dbReference type="PROSITE" id="PS51462"/>
    </source>
</evidence>
<keyword evidence="3 4" id="KW-0378">Hydrolase</keyword>
<dbReference type="EMBL" id="BSUO01000001">
    <property type="protein sequence ID" value="GMA42166.1"/>
    <property type="molecule type" value="Genomic_DNA"/>
</dbReference>
<dbReference type="PROSITE" id="PS51462">
    <property type="entry name" value="NUDIX"/>
    <property type="match status" value="1"/>
</dbReference>
<evidence type="ECO:0000313" key="6">
    <source>
        <dbReference type="EMBL" id="GMA42166.1"/>
    </source>
</evidence>
<feature type="domain" description="Nudix hydrolase" evidence="5">
    <location>
        <begin position="41"/>
        <end position="167"/>
    </location>
</feature>
<sequence length="187" mass="20478">MTTAEDASAGAGDEWWDVLDDAGAPVGERFRRGDPGWPEGRYHLVVGVCPVRADGRVLVTRRAVSKDWPLDWEFPAGSALAGEDSPTAAARELQEETGLSVAHDDLVLLRRLVEPTAFFDVFTARVADPEVLDLEPSEVCDARWVDLDEVMRMRDAGDFADPWLPRLEVVLPMLDGVVVRTAPPVTG</sequence>
<evidence type="ECO:0000256" key="3">
    <source>
        <dbReference type="ARBA" id="ARBA00022801"/>
    </source>
</evidence>
<evidence type="ECO:0000256" key="1">
    <source>
        <dbReference type="ARBA" id="ARBA00001946"/>
    </source>
</evidence>
<accession>A0ABQ6IYL2</accession>
<dbReference type="SUPFAM" id="SSF55811">
    <property type="entry name" value="Nudix"/>
    <property type="match status" value="1"/>
</dbReference>
<keyword evidence="7" id="KW-1185">Reference proteome</keyword>
<dbReference type="CDD" id="cd04693">
    <property type="entry name" value="NUDIX_Hydrolase"/>
    <property type="match status" value="1"/>
</dbReference>
<comment type="caution">
    <text evidence="6">The sequence shown here is derived from an EMBL/GenBank/DDBJ whole genome shotgun (WGS) entry which is preliminary data.</text>
</comment>